<organism evidence="2 3">
    <name type="scientific">Escallonia herrerae</name>
    <dbReference type="NCBI Taxonomy" id="1293975"/>
    <lineage>
        <taxon>Eukaryota</taxon>
        <taxon>Viridiplantae</taxon>
        <taxon>Streptophyta</taxon>
        <taxon>Embryophyta</taxon>
        <taxon>Tracheophyta</taxon>
        <taxon>Spermatophyta</taxon>
        <taxon>Magnoliopsida</taxon>
        <taxon>eudicotyledons</taxon>
        <taxon>Gunneridae</taxon>
        <taxon>Pentapetalae</taxon>
        <taxon>asterids</taxon>
        <taxon>campanulids</taxon>
        <taxon>Escalloniales</taxon>
        <taxon>Escalloniaceae</taxon>
        <taxon>Escallonia</taxon>
    </lineage>
</organism>
<comment type="caution">
    <text evidence="2">The sequence shown here is derived from an EMBL/GenBank/DDBJ whole genome shotgun (WGS) entry which is preliminary data.</text>
</comment>
<dbReference type="AlphaFoldDB" id="A0AA89APX4"/>
<evidence type="ECO:0000313" key="2">
    <source>
        <dbReference type="EMBL" id="KAK3012389.1"/>
    </source>
</evidence>
<keyword evidence="3" id="KW-1185">Reference proteome</keyword>
<feature type="region of interest" description="Disordered" evidence="1">
    <location>
        <begin position="48"/>
        <end position="88"/>
    </location>
</feature>
<proteinExistence type="predicted"/>
<dbReference type="EMBL" id="JAVXUP010001381">
    <property type="protein sequence ID" value="KAK3012389.1"/>
    <property type="molecule type" value="Genomic_DNA"/>
</dbReference>
<dbReference type="Proteomes" id="UP001188597">
    <property type="component" value="Unassembled WGS sequence"/>
</dbReference>
<protein>
    <submittedName>
        <fullName evidence="2">Uncharacterized protein</fullName>
    </submittedName>
</protein>
<reference evidence="2" key="1">
    <citation type="submission" date="2022-12" db="EMBL/GenBank/DDBJ databases">
        <title>Draft genome assemblies for two species of Escallonia (Escalloniales).</title>
        <authorList>
            <person name="Chanderbali A."/>
            <person name="Dervinis C."/>
            <person name="Anghel I."/>
            <person name="Soltis D."/>
            <person name="Soltis P."/>
            <person name="Zapata F."/>
        </authorList>
    </citation>
    <scope>NUCLEOTIDE SEQUENCE</scope>
    <source>
        <strain evidence="2">UCBG64.0493</strain>
        <tissue evidence="2">Leaf</tissue>
    </source>
</reference>
<sequence length="170" mass="18770">MTPARSLNPSVESQYRQKQWYQAHPVACSREAHFQLFCPEKIDGLSHERRARVPGSKHERSLCASRRHSPRIAEGKGSPSRSPLSRETWRLRKLPVELRTPINGPDMFTKAGRSWPDLPAVTGAMFNSGGIGLNGPEALRPPTAAVLQLKLPLVFLSGPSSDPRTSKGDI</sequence>
<gene>
    <name evidence="2" type="ORF">RJ639_010554</name>
</gene>
<accession>A0AA89APX4</accession>
<evidence type="ECO:0000256" key="1">
    <source>
        <dbReference type="SAM" id="MobiDB-lite"/>
    </source>
</evidence>
<name>A0AA89APX4_9ASTE</name>
<evidence type="ECO:0000313" key="3">
    <source>
        <dbReference type="Proteomes" id="UP001188597"/>
    </source>
</evidence>